<dbReference type="Proteomes" id="UP000012313">
    <property type="component" value="Unassembled WGS sequence"/>
</dbReference>
<dbReference type="EMBL" id="AOHC02000029">
    <property type="protein sequence ID" value="EMY77859.1"/>
    <property type="molecule type" value="Genomic_DNA"/>
</dbReference>
<gene>
    <name evidence="1" type="ORF">LEP1GSC060_2701</name>
</gene>
<organism evidence="1 2">
    <name type="scientific">Leptospira weilii serovar Ranarum str. ICFT</name>
    <dbReference type="NCBI Taxonomy" id="1218598"/>
    <lineage>
        <taxon>Bacteria</taxon>
        <taxon>Pseudomonadati</taxon>
        <taxon>Spirochaetota</taxon>
        <taxon>Spirochaetia</taxon>
        <taxon>Leptospirales</taxon>
        <taxon>Leptospiraceae</taxon>
        <taxon>Leptospira</taxon>
    </lineage>
</organism>
<sequence length="53" mass="6317">MFFGDCIMKISKPTSSTLKQIFLILSSMWNRFFSGNLYEMKSFIDSIYNIQFF</sequence>
<evidence type="ECO:0000313" key="1">
    <source>
        <dbReference type="EMBL" id="EMY77859.1"/>
    </source>
</evidence>
<name>N1WL21_9LEPT</name>
<evidence type="ECO:0000313" key="2">
    <source>
        <dbReference type="Proteomes" id="UP000012313"/>
    </source>
</evidence>
<accession>N1WL21</accession>
<protein>
    <submittedName>
        <fullName evidence="1">Uncharacterized protein</fullName>
    </submittedName>
</protein>
<proteinExistence type="predicted"/>
<comment type="caution">
    <text evidence="1">The sequence shown here is derived from an EMBL/GenBank/DDBJ whole genome shotgun (WGS) entry which is preliminary data.</text>
</comment>
<reference evidence="1" key="1">
    <citation type="submission" date="2013-03" db="EMBL/GenBank/DDBJ databases">
        <authorList>
            <person name="Harkins D.M."/>
            <person name="Durkin A.S."/>
            <person name="Brinkac L.M."/>
            <person name="Haft D.H."/>
            <person name="Selengut J.D."/>
            <person name="Sanka R."/>
            <person name="DePew J."/>
            <person name="Purushe J."/>
            <person name="Hartskeerl R.A."/>
            <person name="Ahmed A."/>
            <person name="van der Linden H."/>
            <person name="Goris M.G.A."/>
            <person name="Vinetz J.M."/>
            <person name="Sutton G.G."/>
            <person name="Nierman W.C."/>
            <person name="Fouts D.E."/>
        </authorList>
    </citation>
    <scope>NUCLEOTIDE SEQUENCE [LARGE SCALE GENOMIC DNA]</scope>
    <source>
        <strain evidence="1">ICFT</strain>
    </source>
</reference>
<dbReference type="AlphaFoldDB" id="N1WL21"/>
<keyword evidence="2" id="KW-1185">Reference proteome</keyword>